<proteinExistence type="predicted"/>
<name>A0AAW1Y4J4_RUBAR</name>
<sequence>MEATVEEKKAKSKRSSGGACSQLPSLEDMIGGEEREMRGGAVEGEGGEFGEDEEGVGVSGVAGLDGLEVEE</sequence>
<protein>
    <submittedName>
        <fullName evidence="2">Uncharacterized protein</fullName>
    </submittedName>
</protein>
<dbReference type="Proteomes" id="UP001457282">
    <property type="component" value="Unassembled WGS sequence"/>
</dbReference>
<feature type="compositionally biased region" description="Acidic residues" evidence="1">
    <location>
        <begin position="45"/>
        <end position="55"/>
    </location>
</feature>
<evidence type="ECO:0000256" key="1">
    <source>
        <dbReference type="SAM" id="MobiDB-lite"/>
    </source>
</evidence>
<comment type="caution">
    <text evidence="2">The sequence shown here is derived from an EMBL/GenBank/DDBJ whole genome shotgun (WGS) entry which is preliminary data.</text>
</comment>
<accession>A0AAW1Y4J4</accession>
<evidence type="ECO:0000313" key="3">
    <source>
        <dbReference type="Proteomes" id="UP001457282"/>
    </source>
</evidence>
<reference evidence="2 3" key="1">
    <citation type="journal article" date="2023" name="G3 (Bethesda)">
        <title>A chromosome-length genome assembly and annotation of blackberry (Rubus argutus, cv. 'Hillquist').</title>
        <authorList>
            <person name="Bruna T."/>
            <person name="Aryal R."/>
            <person name="Dudchenko O."/>
            <person name="Sargent D.J."/>
            <person name="Mead D."/>
            <person name="Buti M."/>
            <person name="Cavallini A."/>
            <person name="Hytonen T."/>
            <person name="Andres J."/>
            <person name="Pham M."/>
            <person name="Weisz D."/>
            <person name="Mascagni F."/>
            <person name="Usai G."/>
            <person name="Natali L."/>
            <person name="Bassil N."/>
            <person name="Fernandez G.E."/>
            <person name="Lomsadze A."/>
            <person name="Armour M."/>
            <person name="Olukolu B."/>
            <person name="Poorten T."/>
            <person name="Britton C."/>
            <person name="Davik J."/>
            <person name="Ashrafi H."/>
            <person name="Aiden E.L."/>
            <person name="Borodovsky M."/>
            <person name="Worthington M."/>
        </authorList>
    </citation>
    <scope>NUCLEOTIDE SEQUENCE [LARGE SCALE GENOMIC DNA]</scope>
    <source>
        <strain evidence="2">PI 553951</strain>
    </source>
</reference>
<feature type="region of interest" description="Disordered" evidence="1">
    <location>
        <begin position="1"/>
        <end position="71"/>
    </location>
</feature>
<keyword evidence="3" id="KW-1185">Reference proteome</keyword>
<evidence type="ECO:0000313" key="2">
    <source>
        <dbReference type="EMBL" id="KAK9942662.1"/>
    </source>
</evidence>
<dbReference type="EMBL" id="JBEDUW010000002">
    <property type="protein sequence ID" value="KAK9942662.1"/>
    <property type="molecule type" value="Genomic_DNA"/>
</dbReference>
<gene>
    <name evidence="2" type="ORF">M0R45_008315</name>
</gene>
<organism evidence="2 3">
    <name type="scientific">Rubus argutus</name>
    <name type="common">Southern blackberry</name>
    <dbReference type="NCBI Taxonomy" id="59490"/>
    <lineage>
        <taxon>Eukaryota</taxon>
        <taxon>Viridiplantae</taxon>
        <taxon>Streptophyta</taxon>
        <taxon>Embryophyta</taxon>
        <taxon>Tracheophyta</taxon>
        <taxon>Spermatophyta</taxon>
        <taxon>Magnoliopsida</taxon>
        <taxon>eudicotyledons</taxon>
        <taxon>Gunneridae</taxon>
        <taxon>Pentapetalae</taxon>
        <taxon>rosids</taxon>
        <taxon>fabids</taxon>
        <taxon>Rosales</taxon>
        <taxon>Rosaceae</taxon>
        <taxon>Rosoideae</taxon>
        <taxon>Rosoideae incertae sedis</taxon>
        <taxon>Rubus</taxon>
    </lineage>
</organism>
<dbReference type="AlphaFoldDB" id="A0AAW1Y4J4"/>